<keyword evidence="2" id="KW-1185">Reference proteome</keyword>
<organism evidence="1 2">
    <name type="scientific">Leptolyngbya boryana NIES-2135</name>
    <dbReference type="NCBI Taxonomy" id="1973484"/>
    <lineage>
        <taxon>Bacteria</taxon>
        <taxon>Bacillati</taxon>
        <taxon>Cyanobacteriota</taxon>
        <taxon>Cyanophyceae</taxon>
        <taxon>Leptolyngbyales</taxon>
        <taxon>Leptolyngbyaceae</taxon>
        <taxon>Leptolyngbya group</taxon>
        <taxon>Leptolyngbya</taxon>
    </lineage>
</organism>
<dbReference type="GO" id="GO:0031470">
    <property type="term" value="C:carboxysome"/>
    <property type="evidence" value="ECO:0007669"/>
    <property type="project" value="UniProtKB-ARBA"/>
</dbReference>
<evidence type="ECO:0000313" key="2">
    <source>
        <dbReference type="Proteomes" id="UP000217895"/>
    </source>
</evidence>
<sequence length="184" mass="18573">MALLRLSNNGQPISIKKEGCNCPLLERTSNSTDLDSTYQRARTPPELSLSFVLEGVVVESGVVEPPGVVVESGVVEPPGVVVESGVVEPPGVVVESGVVEPPGVVVESGVVEPPGVVVESGVVEPPGVVGTITSPEGLGEVGLEVPGVTVDGVLLGDDWVGLEDSLGLASVGTVEGFDRGEVGC</sequence>
<dbReference type="SUPFAM" id="SSF51161">
    <property type="entry name" value="Trimeric LpxA-like enzymes"/>
    <property type="match status" value="1"/>
</dbReference>
<dbReference type="EMBL" id="AP018203">
    <property type="protein sequence ID" value="BAY53721.1"/>
    <property type="molecule type" value="Genomic_DNA"/>
</dbReference>
<dbReference type="Proteomes" id="UP000217895">
    <property type="component" value="Chromosome"/>
</dbReference>
<dbReference type="GO" id="GO:0043886">
    <property type="term" value="F:structural constituent of carboxysome shell"/>
    <property type="evidence" value="ECO:0007669"/>
    <property type="project" value="UniProtKB-ARBA"/>
</dbReference>
<dbReference type="AlphaFoldDB" id="A0A1Z4JAG9"/>
<protein>
    <submittedName>
        <fullName evidence="1">Uncharacterized protein</fullName>
    </submittedName>
</protein>
<reference evidence="1 2" key="1">
    <citation type="submission" date="2017-06" db="EMBL/GenBank/DDBJ databases">
        <title>Genome sequencing of cyanobaciteial culture collection at National Institute for Environmental Studies (NIES).</title>
        <authorList>
            <person name="Hirose Y."/>
            <person name="Shimura Y."/>
            <person name="Fujisawa T."/>
            <person name="Nakamura Y."/>
            <person name="Kawachi M."/>
        </authorList>
    </citation>
    <scope>NUCLEOTIDE SEQUENCE [LARGE SCALE GENOMIC DNA]</scope>
    <source>
        <strain evidence="1 2">NIES-2135</strain>
    </source>
</reference>
<gene>
    <name evidence="1" type="ORF">NIES2135_05320</name>
</gene>
<evidence type="ECO:0000313" key="1">
    <source>
        <dbReference type="EMBL" id="BAY53721.1"/>
    </source>
</evidence>
<proteinExistence type="predicted"/>
<dbReference type="InterPro" id="IPR011004">
    <property type="entry name" value="Trimer_LpxA-like_sf"/>
</dbReference>
<name>A0A1Z4JAG9_LEPBY</name>
<accession>A0A1Z4JAG9</accession>